<dbReference type="InterPro" id="IPR027005">
    <property type="entry name" value="PMT-like"/>
</dbReference>
<feature type="transmembrane region" description="Helical" evidence="11">
    <location>
        <begin position="132"/>
        <end position="149"/>
    </location>
</feature>
<name>A0A4Q9KKU9_PROTD</name>
<gene>
    <name evidence="13" type="ORF">ET996_07305</name>
</gene>
<evidence type="ECO:0000313" key="13">
    <source>
        <dbReference type="EMBL" id="TBT95126.1"/>
    </source>
</evidence>
<evidence type="ECO:0000256" key="6">
    <source>
        <dbReference type="ARBA" id="ARBA00022692"/>
    </source>
</evidence>
<feature type="transmembrane region" description="Helical" evidence="11">
    <location>
        <begin position="104"/>
        <end position="125"/>
    </location>
</feature>
<dbReference type="Proteomes" id="UP000291933">
    <property type="component" value="Unassembled WGS sequence"/>
</dbReference>
<feature type="transmembrane region" description="Helical" evidence="11">
    <location>
        <begin position="389"/>
        <end position="406"/>
    </location>
</feature>
<dbReference type="GO" id="GO:0012505">
    <property type="term" value="C:endomembrane system"/>
    <property type="evidence" value="ECO:0007669"/>
    <property type="project" value="UniProtKB-SubCell"/>
</dbReference>
<evidence type="ECO:0000256" key="2">
    <source>
        <dbReference type="ARBA" id="ARBA00004922"/>
    </source>
</evidence>
<comment type="subcellular location">
    <subcellularLocation>
        <location evidence="1">Endomembrane system</location>
        <topology evidence="1">Multi-pass membrane protein</topology>
    </subcellularLocation>
</comment>
<keyword evidence="4" id="KW-0328">Glycosyltransferase</keyword>
<feature type="transmembrane region" description="Helical" evidence="11">
    <location>
        <begin position="256"/>
        <end position="279"/>
    </location>
</feature>
<feature type="transmembrane region" description="Helical" evidence="11">
    <location>
        <begin position="228"/>
        <end position="244"/>
    </location>
</feature>
<evidence type="ECO:0000259" key="12">
    <source>
        <dbReference type="Pfam" id="PF02366"/>
    </source>
</evidence>
<evidence type="ECO:0000256" key="1">
    <source>
        <dbReference type="ARBA" id="ARBA00004127"/>
    </source>
</evidence>
<sequence length="515" mass="56957">MPTDRLRAWLLTAIVTAMAFAIRVYNLGYPDYLIFDETYYAKDAYSMMRFGVERQWPDPMDVTNKAFVAGDYSYLQAGPSFVVHPPLGKWLIGVGEAMFGVNSFGWRFMACVFGALLVGMTMRLARRVSRSTLVGVIAGLLLTFDGLAFTMSRIALLDIFQAFFVVAGVAAVVADRDWFRNRLADQLTALGASDLDGRFGRLALWRPWRWVAGLMFGCSIAVKWNSIYVLAAFGVLSVLWDVGARRLAGADFRSWLALLFDGVPAFIALVGTTVVTYVASWAGWFASPTDGHGGWARDWGFKNPTDPLVTTFGPDIAGWLHYHQEIYGFHTGDFINKATHVYNAHPAGWLLMIRPIGIDAVNDIKPGVDGCVTTSGNCLRVISGIGTPLLWWFAAIALVVAVVWWVAGRDWRFGVPVVAVAATWLPWVYQGVTTTRPLFFFYAITIVPFTVIGLAMVLGLILGKARSSGRLRGAIVAGLVVALVIVNFGFLYPVLTDVILPYNDWRLRMWLGSWI</sequence>
<evidence type="ECO:0000256" key="8">
    <source>
        <dbReference type="ARBA" id="ARBA00023136"/>
    </source>
</evidence>
<proteinExistence type="inferred from homology"/>
<feature type="domain" description="ArnT-like N-terminal" evidence="12">
    <location>
        <begin position="14"/>
        <end position="238"/>
    </location>
</feature>
<evidence type="ECO:0000256" key="3">
    <source>
        <dbReference type="ARBA" id="ARBA00007222"/>
    </source>
</evidence>
<feature type="transmembrane region" description="Helical" evidence="11">
    <location>
        <begin position="474"/>
        <end position="495"/>
    </location>
</feature>
<protein>
    <recommendedName>
        <fullName evidence="9">Polyprenol-phosphate-mannose--protein mannosyltransferase</fullName>
    </recommendedName>
    <alternativeName>
        <fullName evidence="10">Protein O-mannosyltransferase</fullName>
    </alternativeName>
</protein>
<comment type="pathway">
    <text evidence="2">Protein modification; protein glycosylation.</text>
</comment>
<organism evidence="13 14">
    <name type="scientific">Propioniciclava tarda</name>
    <dbReference type="NCBI Taxonomy" id="433330"/>
    <lineage>
        <taxon>Bacteria</taxon>
        <taxon>Bacillati</taxon>
        <taxon>Actinomycetota</taxon>
        <taxon>Actinomycetes</taxon>
        <taxon>Propionibacteriales</taxon>
        <taxon>Propionibacteriaceae</taxon>
        <taxon>Propioniciclava</taxon>
    </lineage>
</organism>
<dbReference type="UniPathway" id="UPA00378"/>
<dbReference type="OrthoDB" id="9776737at2"/>
<keyword evidence="8 11" id="KW-0472">Membrane</keyword>
<comment type="caution">
    <text evidence="13">The sequence shown here is derived from an EMBL/GenBank/DDBJ whole genome shotgun (WGS) entry which is preliminary data.</text>
</comment>
<keyword evidence="14" id="KW-1185">Reference proteome</keyword>
<evidence type="ECO:0000256" key="7">
    <source>
        <dbReference type="ARBA" id="ARBA00022989"/>
    </source>
</evidence>
<dbReference type="EMBL" id="SDMR01000007">
    <property type="protein sequence ID" value="TBT95126.1"/>
    <property type="molecule type" value="Genomic_DNA"/>
</dbReference>
<dbReference type="GO" id="GO:0016020">
    <property type="term" value="C:membrane"/>
    <property type="evidence" value="ECO:0007669"/>
    <property type="project" value="InterPro"/>
</dbReference>
<reference evidence="13 14" key="1">
    <citation type="submission" date="2019-01" db="EMBL/GenBank/DDBJ databases">
        <title>Lactibacter flavus gen. nov., sp. nov., a novel bacterium of the family Propionibacteriaceae isolated from raw milk and dairy products.</title>
        <authorList>
            <person name="Huptas C."/>
            <person name="Wenning M."/>
            <person name="Breitenwieser F."/>
            <person name="Doll E."/>
            <person name="Von Neubeck M."/>
            <person name="Busse H.-J."/>
            <person name="Scherer S."/>
        </authorList>
    </citation>
    <scope>NUCLEOTIDE SEQUENCE [LARGE SCALE GENOMIC DNA]</scope>
    <source>
        <strain evidence="13 14">DSM 22130</strain>
    </source>
</reference>
<evidence type="ECO:0000256" key="10">
    <source>
        <dbReference type="ARBA" id="ARBA00093644"/>
    </source>
</evidence>
<evidence type="ECO:0000256" key="9">
    <source>
        <dbReference type="ARBA" id="ARBA00093617"/>
    </source>
</evidence>
<keyword evidence="6 11" id="KW-0812">Transmembrane</keyword>
<evidence type="ECO:0000256" key="11">
    <source>
        <dbReference type="SAM" id="Phobius"/>
    </source>
</evidence>
<dbReference type="InterPro" id="IPR003342">
    <property type="entry name" value="ArnT-like_N"/>
</dbReference>
<dbReference type="RefSeq" id="WP_131171963.1">
    <property type="nucleotide sequence ID" value="NZ_FXTL01000006.1"/>
</dbReference>
<dbReference type="PANTHER" id="PTHR10050">
    <property type="entry name" value="DOLICHYL-PHOSPHATE-MANNOSE--PROTEIN MANNOSYLTRANSFERASE"/>
    <property type="match status" value="1"/>
</dbReference>
<evidence type="ECO:0000313" key="14">
    <source>
        <dbReference type="Proteomes" id="UP000291933"/>
    </source>
</evidence>
<dbReference type="GO" id="GO:0006493">
    <property type="term" value="P:protein O-linked glycosylation"/>
    <property type="evidence" value="ECO:0007669"/>
    <property type="project" value="InterPro"/>
</dbReference>
<feature type="transmembrane region" description="Helical" evidence="11">
    <location>
        <begin position="155"/>
        <end position="174"/>
    </location>
</feature>
<accession>A0A4Q9KKU9</accession>
<dbReference type="PANTHER" id="PTHR10050:SF46">
    <property type="entry name" value="PROTEIN O-MANNOSYL-TRANSFERASE 2"/>
    <property type="match status" value="1"/>
</dbReference>
<evidence type="ECO:0000256" key="4">
    <source>
        <dbReference type="ARBA" id="ARBA00022676"/>
    </source>
</evidence>
<keyword evidence="7 11" id="KW-1133">Transmembrane helix</keyword>
<keyword evidence="5 13" id="KW-0808">Transferase</keyword>
<dbReference type="GO" id="GO:0000030">
    <property type="term" value="F:mannosyltransferase activity"/>
    <property type="evidence" value="ECO:0007669"/>
    <property type="project" value="InterPro"/>
</dbReference>
<dbReference type="Pfam" id="PF02366">
    <property type="entry name" value="PMT"/>
    <property type="match status" value="1"/>
</dbReference>
<comment type="similarity">
    <text evidence="3">Belongs to the glycosyltransferase 39 family.</text>
</comment>
<feature type="transmembrane region" description="Helical" evidence="11">
    <location>
        <begin position="438"/>
        <end position="462"/>
    </location>
</feature>
<dbReference type="AlphaFoldDB" id="A0A4Q9KKU9"/>
<evidence type="ECO:0000256" key="5">
    <source>
        <dbReference type="ARBA" id="ARBA00022679"/>
    </source>
</evidence>